<evidence type="ECO:0000256" key="4">
    <source>
        <dbReference type="ARBA" id="ARBA00022692"/>
    </source>
</evidence>
<dbReference type="InterPro" id="IPR000298">
    <property type="entry name" value="Cyt_c_oxidase-like_su3"/>
</dbReference>
<reference evidence="11" key="1">
    <citation type="submission" date="2009-04" db="EMBL/GenBank/DDBJ databases">
        <title>Plant-parasitic nematodes: from genomics to functional analysis.</title>
        <authorList>
            <person name="Jacob J."/>
        </authorList>
    </citation>
    <scope>NUCLEOTIDE SEQUENCE</scope>
</reference>
<comment type="similarity">
    <text evidence="2 8">Belongs to the cytochrome c oxidase subunit 3 family.</text>
</comment>
<accession>E8ZAN7</accession>
<dbReference type="GO" id="GO:0004129">
    <property type="term" value="F:cytochrome-c oxidase activity"/>
    <property type="evidence" value="ECO:0007669"/>
    <property type="project" value="InterPro"/>
</dbReference>
<keyword evidence="4 8" id="KW-0812">Transmembrane</keyword>
<dbReference type="InterPro" id="IPR035973">
    <property type="entry name" value="Cyt_c_oxidase_su3-like_sf"/>
</dbReference>
<dbReference type="PROSITE" id="PS50253">
    <property type="entry name" value="COX3"/>
    <property type="match status" value="1"/>
</dbReference>
<keyword evidence="5" id="KW-1278">Translocase</keyword>
<evidence type="ECO:0000256" key="6">
    <source>
        <dbReference type="ARBA" id="ARBA00022989"/>
    </source>
</evidence>
<dbReference type="InterPro" id="IPR013833">
    <property type="entry name" value="Cyt_c_oxidase_su3_a-hlx"/>
</dbReference>
<feature type="transmembrane region" description="Helical" evidence="9">
    <location>
        <begin position="12"/>
        <end position="32"/>
    </location>
</feature>
<feature type="transmembrane region" description="Helical" evidence="9">
    <location>
        <begin position="120"/>
        <end position="144"/>
    </location>
</feature>
<dbReference type="GO" id="GO:0005739">
    <property type="term" value="C:mitochondrion"/>
    <property type="evidence" value="ECO:0007669"/>
    <property type="project" value="TreeGrafter"/>
</dbReference>
<protein>
    <recommendedName>
        <fullName evidence="3 8">Cytochrome c oxidase subunit 3</fullName>
    </recommendedName>
</protein>
<feature type="transmembrane region" description="Helical" evidence="9">
    <location>
        <begin position="187"/>
        <end position="215"/>
    </location>
</feature>
<dbReference type="Pfam" id="PF00510">
    <property type="entry name" value="COX3"/>
    <property type="match status" value="1"/>
</dbReference>
<comment type="subcellular location">
    <subcellularLocation>
        <location evidence="1">Membrane</location>
        <topology evidence="1">Multi-pass membrane protein</topology>
    </subcellularLocation>
</comment>
<keyword evidence="8 11" id="KW-0496">Mitochondrion</keyword>
<dbReference type="InterPro" id="IPR033945">
    <property type="entry name" value="Cyt_c_oxase_su3_dom"/>
</dbReference>
<geneLocation type="mitochondrion" evidence="11"/>
<organism evidence="11">
    <name type="scientific">Radopholus similis</name>
    <name type="common">Burrowing nematode worm</name>
    <name type="synonym">Tylenchus similis</name>
    <dbReference type="NCBI Taxonomy" id="46012"/>
    <lineage>
        <taxon>Eukaryota</taxon>
        <taxon>Metazoa</taxon>
        <taxon>Ecdysozoa</taxon>
        <taxon>Nematoda</taxon>
        <taxon>Chromadorea</taxon>
        <taxon>Rhabditida</taxon>
        <taxon>Tylenchina</taxon>
        <taxon>Tylenchomorpha</taxon>
        <taxon>Tylenchoidea</taxon>
        <taxon>Pratylenchidae</taxon>
        <taxon>Radopholinae</taxon>
        <taxon>Radopholus</taxon>
    </lineage>
</organism>
<evidence type="ECO:0000256" key="2">
    <source>
        <dbReference type="ARBA" id="ARBA00010581"/>
    </source>
</evidence>
<dbReference type="InterPro" id="IPR024791">
    <property type="entry name" value="Cyt_c/ubiquinol_Oxase_su3"/>
</dbReference>
<gene>
    <name evidence="11" type="primary">cox3</name>
</gene>
<dbReference type="PANTHER" id="PTHR11403:SF7">
    <property type="entry name" value="CYTOCHROME C OXIDASE SUBUNIT 3"/>
    <property type="match status" value="1"/>
</dbReference>
<dbReference type="SUPFAM" id="SSF81452">
    <property type="entry name" value="Cytochrome c oxidase subunit III-like"/>
    <property type="match status" value="1"/>
</dbReference>
<name>E8ZAN7_RADSI</name>
<evidence type="ECO:0000256" key="1">
    <source>
        <dbReference type="ARBA" id="ARBA00004141"/>
    </source>
</evidence>
<sequence length="257" mass="31057">MVLYINYHLPHISYYPFMIFFYLMMFFSSVLVFLKNMIYINFLLSFLMIFFLMIIWIKDIIVEGISGFHNFYVMEGFKMGLLLFLFSEFMFFFSIFWFFFDSSLVPLGDFGDNWVPLGMLLVNPFGMPFLNSLILLSSAVTLTWSHYSLIMNNSSLMSLFYTLLLGFYFLLIQMMEYKECFFTLSDSVFGTIFFFGTGFHGLHVFLGLLFLLFNYIRMSLFEFSSIHHLSYEFSILYWHFVDVVWLFLYVFFYYWYY</sequence>
<reference evidence="11" key="2">
    <citation type="submission" date="2009-04" db="EMBL/GenBank/DDBJ databases">
        <title>The mitochondrial genome of Radopholus similis.</title>
        <authorList>
            <person name="Jacob J."/>
            <person name="Vanholm B."/>
            <person name="Vanleeuwen T."/>
            <person name="Devreese B."/>
            <person name="Gheysen G."/>
        </authorList>
    </citation>
    <scope>NUCLEOTIDE SEQUENCE</scope>
</reference>
<dbReference type="CDD" id="cd01665">
    <property type="entry name" value="Cyt_c_Oxidase_III"/>
    <property type="match status" value="1"/>
</dbReference>
<dbReference type="AlphaFoldDB" id="E8ZAN7"/>
<evidence type="ECO:0000259" key="10">
    <source>
        <dbReference type="PROSITE" id="PS50253"/>
    </source>
</evidence>
<keyword evidence="7 9" id="KW-0472">Membrane</keyword>
<evidence type="ECO:0000256" key="5">
    <source>
        <dbReference type="ARBA" id="ARBA00022967"/>
    </source>
</evidence>
<evidence type="ECO:0000256" key="3">
    <source>
        <dbReference type="ARBA" id="ARBA00015944"/>
    </source>
</evidence>
<feature type="transmembrane region" description="Helical" evidence="9">
    <location>
        <begin position="79"/>
        <end position="100"/>
    </location>
</feature>
<dbReference type="PANTHER" id="PTHR11403">
    <property type="entry name" value="CYTOCHROME C OXIDASE SUBUNIT III"/>
    <property type="match status" value="1"/>
</dbReference>
<proteinExistence type="inferred from homology"/>
<evidence type="ECO:0000313" key="11">
    <source>
        <dbReference type="EMBL" id="CBY93556.1"/>
    </source>
</evidence>
<keyword evidence="6 9" id="KW-1133">Transmembrane helix</keyword>
<dbReference type="Gene3D" id="1.10.287.70">
    <property type="match status" value="1"/>
</dbReference>
<evidence type="ECO:0000256" key="7">
    <source>
        <dbReference type="ARBA" id="ARBA00023136"/>
    </source>
</evidence>
<comment type="function">
    <text evidence="8">Component of the cytochrome c oxidase, the last enzyme in the mitochondrial electron transport chain which drives oxidative phosphorylation. The respiratory chain contains 3 multisubunit complexes succinate dehydrogenase (complex II, CII), ubiquinol-cytochrome c oxidoreductase (cytochrome b-c1 complex, complex III, CIII) and cytochrome c oxidase (complex IV, CIV), that cooperate to transfer electrons derived from NADH and succinate to molecular oxygen, creating an electrochemical gradient over the inner membrane that drives transmembrane transport and the ATP synthase. Cytochrome c oxidase is the component of the respiratory chain that catalyzes the reduction of oxygen to water. Electrons originating from reduced cytochrome c in the intermembrane space (IMS) are transferred via the dinuclear copper A center (CU(A)) of subunit 2 and heme A of subunit 1 to the active site in subunit 1, a binuclear center (BNC) formed by heme A3 and copper B (CU(B)). The BNC reduces molecular oxygen to 2 water molecules using 4 electrons from cytochrome c in the IMS and 4 protons from the mitochondrial matrix.</text>
</comment>
<feature type="transmembrane region" description="Helical" evidence="9">
    <location>
        <begin position="156"/>
        <end position="175"/>
    </location>
</feature>
<dbReference type="EMBL" id="FN313571">
    <property type="protein sequence ID" value="CBY93556.1"/>
    <property type="molecule type" value="Genomic_DNA"/>
</dbReference>
<dbReference type="Gene3D" id="1.20.120.80">
    <property type="entry name" value="Cytochrome c oxidase, subunit III, four-helix bundle"/>
    <property type="match status" value="1"/>
</dbReference>
<dbReference type="GO" id="GO:0016020">
    <property type="term" value="C:membrane"/>
    <property type="evidence" value="ECO:0007669"/>
    <property type="project" value="UniProtKB-SubCell"/>
</dbReference>
<evidence type="ECO:0000256" key="8">
    <source>
        <dbReference type="RuleBase" id="RU003375"/>
    </source>
</evidence>
<feature type="transmembrane region" description="Helical" evidence="9">
    <location>
        <begin position="236"/>
        <end position="256"/>
    </location>
</feature>
<feature type="domain" description="Heme-copper oxidase subunit III family profile" evidence="10">
    <location>
        <begin position="3"/>
        <end position="257"/>
    </location>
</feature>
<feature type="transmembrane region" description="Helical" evidence="9">
    <location>
        <begin position="38"/>
        <end position="58"/>
    </location>
</feature>
<dbReference type="GO" id="GO:0006123">
    <property type="term" value="P:mitochondrial electron transport, cytochrome c to oxygen"/>
    <property type="evidence" value="ECO:0007669"/>
    <property type="project" value="TreeGrafter"/>
</dbReference>
<evidence type="ECO:0000256" key="9">
    <source>
        <dbReference type="SAM" id="Phobius"/>
    </source>
</evidence>